<dbReference type="SUPFAM" id="SSF144083">
    <property type="entry name" value="Magnesium transport protein CorA, transmembrane region"/>
    <property type="match status" value="1"/>
</dbReference>
<sequence>MSHDKKLRSQKAGLEPGSLVHLGEVKTSTPTLMLLEYDSNGLYEQELSSREQIDGLVRRPGCTLWLNVYGLQDPDLMAAIGKRFGLHPLVLEDILNTDQRPKVDDYEDYLYLVARLFDYVPHSRQLASDQVSIILGKDFVLTFQERPSGTFGALRERLRANRNQVRRLGADYLAYSLLDSLVDRYFALVEQVGDHAEILETSLINRRPRPGVLQSIHRHKRQITTLRRAIWPLREVLNVLLRSHDGFFRAETVLYLRDVYDHTVHLIESLEDLRDLLTGLLDVYLSAVSNRVNMEVRALTVVATIFMPATLIAGVFGMNFHVMPWLEHPDGFWFAMGLMGAIATIMLAAFWRRRLIG</sequence>
<dbReference type="RefSeq" id="WP_014236441.1">
    <property type="nucleotide sequence ID" value="NZ_SHKM01000003.1"/>
</dbReference>
<protein>
    <recommendedName>
        <fullName evidence="8">Magnesium transport protein CorA</fullName>
    </recommendedName>
</protein>
<keyword evidence="3 8" id="KW-0813">Transport</keyword>
<evidence type="ECO:0000256" key="8">
    <source>
        <dbReference type="RuleBase" id="RU362010"/>
    </source>
</evidence>
<evidence type="ECO:0000256" key="3">
    <source>
        <dbReference type="ARBA" id="ARBA00022448"/>
    </source>
</evidence>
<feature type="transmembrane region" description="Helical" evidence="8">
    <location>
        <begin position="298"/>
        <end position="320"/>
    </location>
</feature>
<name>A0ABY0IMT5_9RHOO</name>
<evidence type="ECO:0000256" key="1">
    <source>
        <dbReference type="ARBA" id="ARBA00004651"/>
    </source>
</evidence>
<dbReference type="Gene3D" id="3.30.460.20">
    <property type="entry name" value="CorA soluble domain-like"/>
    <property type="match status" value="1"/>
</dbReference>
<dbReference type="SUPFAM" id="SSF143865">
    <property type="entry name" value="CorA soluble domain-like"/>
    <property type="match status" value="1"/>
</dbReference>
<evidence type="ECO:0000313" key="9">
    <source>
        <dbReference type="EMBL" id="RZT75964.1"/>
    </source>
</evidence>
<evidence type="ECO:0000256" key="7">
    <source>
        <dbReference type="ARBA" id="ARBA00023136"/>
    </source>
</evidence>
<comment type="subcellular location">
    <subcellularLocation>
        <location evidence="1">Cell membrane</location>
        <topology evidence="1">Multi-pass membrane protein</topology>
    </subcellularLocation>
    <subcellularLocation>
        <location evidence="8">Membrane</location>
        <topology evidence="8">Multi-pass membrane protein</topology>
    </subcellularLocation>
</comment>
<dbReference type="Proteomes" id="UP000292136">
    <property type="component" value="Unassembled WGS sequence"/>
</dbReference>
<dbReference type="Gene3D" id="1.20.58.340">
    <property type="entry name" value="Magnesium transport protein CorA, transmembrane region"/>
    <property type="match status" value="2"/>
</dbReference>
<gene>
    <name evidence="8" type="primary">corA</name>
    <name evidence="9" type="ORF">EV678_3151</name>
</gene>
<evidence type="ECO:0000313" key="10">
    <source>
        <dbReference type="Proteomes" id="UP000292136"/>
    </source>
</evidence>
<dbReference type="EMBL" id="SHKM01000003">
    <property type="protein sequence ID" value="RZT75964.1"/>
    <property type="molecule type" value="Genomic_DNA"/>
</dbReference>
<keyword evidence="5 8" id="KW-0812">Transmembrane</keyword>
<dbReference type="PANTHER" id="PTHR46494:SF1">
    <property type="entry name" value="CORA FAMILY METAL ION TRANSPORTER (EUROFUNG)"/>
    <property type="match status" value="1"/>
</dbReference>
<comment type="similarity">
    <text evidence="2 8">Belongs to the CorA metal ion transporter (MIT) (TC 1.A.35) family.</text>
</comment>
<proteinExistence type="inferred from homology"/>
<keyword evidence="8" id="KW-0460">Magnesium</keyword>
<evidence type="ECO:0000256" key="5">
    <source>
        <dbReference type="ARBA" id="ARBA00022692"/>
    </source>
</evidence>
<keyword evidence="8" id="KW-0406">Ion transport</keyword>
<keyword evidence="6 8" id="KW-1133">Transmembrane helix</keyword>
<dbReference type="InterPro" id="IPR045863">
    <property type="entry name" value="CorA_TM1_TM2"/>
</dbReference>
<reference evidence="9 10" key="1">
    <citation type="submission" date="2019-02" db="EMBL/GenBank/DDBJ databases">
        <title>Genomic Encyclopedia of Type Strains, Phase IV (KMG-IV): sequencing the most valuable type-strain genomes for metagenomic binning, comparative biology and taxonomic classification.</title>
        <authorList>
            <person name="Goeker M."/>
        </authorList>
    </citation>
    <scope>NUCLEOTIDE SEQUENCE [LARGE SCALE GENOMIC DNA]</scope>
    <source>
        <strain evidence="9 10">DSM 21223</strain>
    </source>
</reference>
<dbReference type="CDD" id="cd12828">
    <property type="entry name" value="TmCorA-like_1"/>
    <property type="match status" value="1"/>
</dbReference>
<dbReference type="Pfam" id="PF01544">
    <property type="entry name" value="CorA"/>
    <property type="match status" value="1"/>
</dbReference>
<dbReference type="InterPro" id="IPR045861">
    <property type="entry name" value="CorA_cytoplasmic_dom"/>
</dbReference>
<evidence type="ECO:0000256" key="2">
    <source>
        <dbReference type="ARBA" id="ARBA00009765"/>
    </source>
</evidence>
<comment type="caution">
    <text evidence="9">The sequence shown here is derived from an EMBL/GenBank/DDBJ whole genome shotgun (WGS) entry which is preliminary data.</text>
</comment>
<evidence type="ECO:0000256" key="4">
    <source>
        <dbReference type="ARBA" id="ARBA00022475"/>
    </source>
</evidence>
<feature type="transmembrane region" description="Helical" evidence="8">
    <location>
        <begin position="332"/>
        <end position="351"/>
    </location>
</feature>
<dbReference type="InterPro" id="IPR004488">
    <property type="entry name" value="Mg/Co-transport_prot_CorA"/>
</dbReference>
<keyword evidence="4 8" id="KW-1003">Cell membrane</keyword>
<dbReference type="PANTHER" id="PTHR46494">
    <property type="entry name" value="CORA FAMILY METAL ION TRANSPORTER (EUROFUNG)"/>
    <property type="match status" value="1"/>
</dbReference>
<organism evidence="9 10">
    <name type="scientific">Azospira oryzae</name>
    <dbReference type="NCBI Taxonomy" id="146939"/>
    <lineage>
        <taxon>Bacteria</taxon>
        <taxon>Pseudomonadati</taxon>
        <taxon>Pseudomonadota</taxon>
        <taxon>Betaproteobacteria</taxon>
        <taxon>Rhodocyclales</taxon>
        <taxon>Rhodocyclaceae</taxon>
        <taxon>Azospira</taxon>
    </lineage>
</organism>
<comment type="function">
    <text evidence="8">Mediates influx of magnesium ions.</text>
</comment>
<dbReference type="NCBIfam" id="TIGR00383">
    <property type="entry name" value="corA"/>
    <property type="match status" value="1"/>
</dbReference>
<accession>A0ABY0IMT5</accession>
<dbReference type="InterPro" id="IPR002523">
    <property type="entry name" value="MgTranspt_CorA/ZnTranspt_ZntB"/>
</dbReference>
<keyword evidence="10" id="KW-1185">Reference proteome</keyword>
<keyword evidence="7 8" id="KW-0472">Membrane</keyword>
<evidence type="ECO:0000256" key="6">
    <source>
        <dbReference type="ARBA" id="ARBA00022989"/>
    </source>
</evidence>